<gene>
    <name evidence="2" type="ORF">J4Q44_G00232570</name>
</gene>
<dbReference type="PANTHER" id="PTHR14387:SF0">
    <property type="entry name" value="DUF2428 DOMAIN-CONTAINING PROTEIN"/>
    <property type="match status" value="1"/>
</dbReference>
<dbReference type="GO" id="GO:0005829">
    <property type="term" value="C:cytosol"/>
    <property type="evidence" value="ECO:0007669"/>
    <property type="project" value="TreeGrafter"/>
</dbReference>
<dbReference type="GO" id="GO:0030488">
    <property type="term" value="P:tRNA methylation"/>
    <property type="evidence" value="ECO:0007669"/>
    <property type="project" value="TreeGrafter"/>
</dbReference>
<protein>
    <submittedName>
        <fullName evidence="2">Uncharacterized protein</fullName>
    </submittedName>
</protein>
<proteinExistence type="predicted"/>
<accession>A0AAN8L6Q4</accession>
<organism evidence="2 3">
    <name type="scientific">Coregonus suidteri</name>
    <dbReference type="NCBI Taxonomy" id="861788"/>
    <lineage>
        <taxon>Eukaryota</taxon>
        <taxon>Metazoa</taxon>
        <taxon>Chordata</taxon>
        <taxon>Craniata</taxon>
        <taxon>Vertebrata</taxon>
        <taxon>Euteleostomi</taxon>
        <taxon>Actinopterygii</taxon>
        <taxon>Neopterygii</taxon>
        <taxon>Teleostei</taxon>
        <taxon>Protacanthopterygii</taxon>
        <taxon>Salmoniformes</taxon>
        <taxon>Salmonidae</taxon>
        <taxon>Coregoninae</taxon>
        <taxon>Coregonus</taxon>
    </lineage>
</organism>
<keyword evidence="3" id="KW-1185">Reference proteome</keyword>
<sequence>MFNISIASRKLDQVQNKLCPLEMFQHLAKVNRLLVFSEINPCLCIRVENDQEQSLELFEGMTQDSPTLELDLANQWARRWWPTLLDALTSDVTLLQNNTSSHLLPRTLCVFPSAVEPLLARLDPASPGHLHAWAFVMCAHRPLGHRQPAVLQPKDQRGPTPKELSTMRTFIPQNLNRRNGKSDGGASLTKETEIALDQGVVFVDWLSQLPLSYLESGHSYQKEDCPAAAVCCTRDLHRHLEPRQEEGPAPRSVKGYGMGDTGTLKPV</sequence>
<evidence type="ECO:0000313" key="3">
    <source>
        <dbReference type="Proteomes" id="UP001356427"/>
    </source>
</evidence>
<dbReference type="EMBL" id="JAGTTL010000021">
    <property type="protein sequence ID" value="KAK6306332.1"/>
    <property type="molecule type" value="Genomic_DNA"/>
</dbReference>
<dbReference type="AlphaFoldDB" id="A0AAN8L6Q4"/>
<reference evidence="2 3" key="1">
    <citation type="submission" date="2021-04" db="EMBL/GenBank/DDBJ databases">
        <authorList>
            <person name="De Guttry C."/>
            <person name="Zahm M."/>
            <person name="Klopp C."/>
            <person name="Cabau C."/>
            <person name="Louis A."/>
            <person name="Berthelot C."/>
            <person name="Parey E."/>
            <person name="Roest Crollius H."/>
            <person name="Montfort J."/>
            <person name="Robinson-Rechavi M."/>
            <person name="Bucao C."/>
            <person name="Bouchez O."/>
            <person name="Gislard M."/>
            <person name="Lluch J."/>
            <person name="Milhes M."/>
            <person name="Lampietro C."/>
            <person name="Lopez Roques C."/>
            <person name="Donnadieu C."/>
            <person name="Braasch I."/>
            <person name="Desvignes T."/>
            <person name="Postlethwait J."/>
            <person name="Bobe J."/>
            <person name="Wedekind C."/>
            <person name="Guiguen Y."/>
        </authorList>
    </citation>
    <scope>NUCLEOTIDE SEQUENCE [LARGE SCALE GENOMIC DNA]</scope>
    <source>
        <strain evidence="2">Cs_M1</strain>
        <tissue evidence="2">Blood</tissue>
    </source>
</reference>
<dbReference type="Proteomes" id="UP001356427">
    <property type="component" value="Unassembled WGS sequence"/>
</dbReference>
<evidence type="ECO:0000313" key="2">
    <source>
        <dbReference type="EMBL" id="KAK6306332.1"/>
    </source>
</evidence>
<dbReference type="PANTHER" id="PTHR14387">
    <property type="entry name" value="THADA/DEATH RECEPTOR INTERACTING PROTEIN"/>
    <property type="match status" value="1"/>
</dbReference>
<comment type="caution">
    <text evidence="2">The sequence shown here is derived from an EMBL/GenBank/DDBJ whole genome shotgun (WGS) entry which is preliminary data.</text>
</comment>
<dbReference type="InterPro" id="IPR051954">
    <property type="entry name" value="tRNA_methyltransferase_THADA"/>
</dbReference>
<feature type="region of interest" description="Disordered" evidence="1">
    <location>
        <begin position="241"/>
        <end position="267"/>
    </location>
</feature>
<evidence type="ECO:0000256" key="1">
    <source>
        <dbReference type="SAM" id="MobiDB-lite"/>
    </source>
</evidence>
<name>A0AAN8L6Q4_9TELE</name>